<evidence type="ECO:0000256" key="2">
    <source>
        <dbReference type="ARBA" id="ARBA00022475"/>
    </source>
</evidence>
<keyword evidence="1" id="KW-0813">Transport</keyword>
<keyword evidence="7" id="KW-1278">Translocase</keyword>
<dbReference type="InterPro" id="IPR003439">
    <property type="entry name" value="ABC_transporter-like_ATP-bd"/>
</dbReference>
<dbReference type="PANTHER" id="PTHR43790:SF3">
    <property type="entry name" value="D-ALLOSE IMPORT ATP-BINDING PROTEIN ALSA-RELATED"/>
    <property type="match status" value="1"/>
</dbReference>
<protein>
    <submittedName>
        <fullName evidence="10">Sugar ABC transporter ATP-binding protein</fullName>
    </submittedName>
</protein>
<reference evidence="10 11" key="1">
    <citation type="journal article" date="2013" name="Antonie Van Leeuwenhoek">
        <title>Dongia rigui sp. nov., isolated from freshwater of a large wetland in Korea.</title>
        <authorList>
            <person name="Baik K.S."/>
            <person name="Hwang Y.M."/>
            <person name="Choi J.S."/>
            <person name="Kwon J."/>
            <person name="Seong C.N."/>
        </authorList>
    </citation>
    <scope>NUCLEOTIDE SEQUENCE [LARGE SCALE GENOMIC DNA]</scope>
    <source>
        <strain evidence="10 11">04SU4-P</strain>
    </source>
</reference>
<evidence type="ECO:0000256" key="7">
    <source>
        <dbReference type="ARBA" id="ARBA00022967"/>
    </source>
</evidence>
<dbReference type="SUPFAM" id="SSF52540">
    <property type="entry name" value="P-loop containing nucleoside triphosphate hydrolases"/>
    <property type="match status" value="2"/>
</dbReference>
<dbReference type="Proteomes" id="UP001271769">
    <property type="component" value="Unassembled WGS sequence"/>
</dbReference>
<keyword evidence="5" id="KW-0547">Nucleotide-binding</keyword>
<evidence type="ECO:0000256" key="1">
    <source>
        <dbReference type="ARBA" id="ARBA00022448"/>
    </source>
</evidence>
<sequence>MTAIIELSHVSKSFGNLKVLKDVSFDVQPGEVHALLGENGAGKSTLIKIISGVLHPDEGELRIAGETARLTSPRDARARGIATVYQELLLFPELSVAENIYLGHAPRTRWGAIDWPEMRAGARRLLDSLDSHDLHVDTKVGLLSVANRQRVEIAKALSQEARLLIMDEPTAALADADARKLLVIVRRLRERGVGIIYVSHRMQEIFALADRVTVLRDGAFIATKPIGEVTESALVSMMVGRSIDQLFPKVDTQPGATVLELRHVSHRDVVRNVSLTLRAGEILGIAGLIGSGRTETALTIFGITPATSGEILMDGKPVTIESPAAARALGIAYVPEDRGLQGLVKPQTIRENVSLAIIDRLAKFLLIDRRREGQLARESITRFGVRARGPEQAVRQLSGGNQQKVVLAKWIATKPRVLIMDEPTRGIDVGAKAEIHALMSRLAGEGLAVLMISSELPEVLGMSDRVLVMRGGEIVAAFDRADATPDAVGAAMTAAGQSALVGAA</sequence>
<evidence type="ECO:0000313" key="10">
    <source>
        <dbReference type="EMBL" id="MDY0873774.1"/>
    </source>
</evidence>
<evidence type="ECO:0000259" key="9">
    <source>
        <dbReference type="PROSITE" id="PS50893"/>
    </source>
</evidence>
<organism evidence="10 11">
    <name type="scientific">Dongia rigui</name>
    <dbReference type="NCBI Taxonomy" id="940149"/>
    <lineage>
        <taxon>Bacteria</taxon>
        <taxon>Pseudomonadati</taxon>
        <taxon>Pseudomonadota</taxon>
        <taxon>Alphaproteobacteria</taxon>
        <taxon>Rhodospirillales</taxon>
        <taxon>Dongiaceae</taxon>
        <taxon>Dongia</taxon>
    </lineage>
</organism>
<keyword evidence="11" id="KW-1185">Reference proteome</keyword>
<feature type="domain" description="ABC transporter" evidence="9">
    <location>
        <begin position="250"/>
        <end position="496"/>
    </location>
</feature>
<dbReference type="InterPro" id="IPR003593">
    <property type="entry name" value="AAA+_ATPase"/>
</dbReference>
<evidence type="ECO:0000256" key="6">
    <source>
        <dbReference type="ARBA" id="ARBA00022840"/>
    </source>
</evidence>
<keyword evidence="6 10" id="KW-0067">ATP-binding</keyword>
<accession>A0ABU5E2S5</accession>
<evidence type="ECO:0000256" key="8">
    <source>
        <dbReference type="ARBA" id="ARBA00023136"/>
    </source>
</evidence>
<dbReference type="CDD" id="cd03215">
    <property type="entry name" value="ABC_Carb_Monos_II"/>
    <property type="match status" value="1"/>
</dbReference>
<dbReference type="RefSeq" id="WP_320502247.1">
    <property type="nucleotide sequence ID" value="NZ_JAXCLX010000003.1"/>
</dbReference>
<evidence type="ECO:0000256" key="5">
    <source>
        <dbReference type="ARBA" id="ARBA00022741"/>
    </source>
</evidence>
<gene>
    <name evidence="10" type="ORF">SMD31_17670</name>
</gene>
<proteinExistence type="predicted"/>
<keyword evidence="3" id="KW-0762">Sugar transport</keyword>
<dbReference type="GO" id="GO:0005524">
    <property type="term" value="F:ATP binding"/>
    <property type="evidence" value="ECO:0007669"/>
    <property type="project" value="UniProtKB-KW"/>
</dbReference>
<evidence type="ECO:0000256" key="4">
    <source>
        <dbReference type="ARBA" id="ARBA00022737"/>
    </source>
</evidence>
<dbReference type="InterPro" id="IPR050107">
    <property type="entry name" value="ABC_carbohydrate_import_ATPase"/>
</dbReference>
<keyword evidence="8" id="KW-0472">Membrane</keyword>
<evidence type="ECO:0000313" key="11">
    <source>
        <dbReference type="Proteomes" id="UP001271769"/>
    </source>
</evidence>
<feature type="domain" description="ABC transporter" evidence="9">
    <location>
        <begin position="5"/>
        <end position="242"/>
    </location>
</feature>
<dbReference type="CDD" id="cd03216">
    <property type="entry name" value="ABC_Carb_Monos_I"/>
    <property type="match status" value="1"/>
</dbReference>
<dbReference type="SMART" id="SM00382">
    <property type="entry name" value="AAA"/>
    <property type="match status" value="2"/>
</dbReference>
<comment type="caution">
    <text evidence="10">The sequence shown here is derived from an EMBL/GenBank/DDBJ whole genome shotgun (WGS) entry which is preliminary data.</text>
</comment>
<keyword evidence="2" id="KW-1003">Cell membrane</keyword>
<dbReference type="Pfam" id="PF00005">
    <property type="entry name" value="ABC_tran"/>
    <property type="match status" value="2"/>
</dbReference>
<dbReference type="InterPro" id="IPR027417">
    <property type="entry name" value="P-loop_NTPase"/>
</dbReference>
<evidence type="ECO:0000256" key="3">
    <source>
        <dbReference type="ARBA" id="ARBA00022597"/>
    </source>
</evidence>
<dbReference type="PANTHER" id="PTHR43790">
    <property type="entry name" value="CARBOHYDRATE TRANSPORT ATP-BINDING PROTEIN MG119-RELATED"/>
    <property type="match status" value="1"/>
</dbReference>
<dbReference type="PROSITE" id="PS00211">
    <property type="entry name" value="ABC_TRANSPORTER_1"/>
    <property type="match status" value="1"/>
</dbReference>
<dbReference type="Gene3D" id="3.40.50.300">
    <property type="entry name" value="P-loop containing nucleotide triphosphate hydrolases"/>
    <property type="match status" value="2"/>
</dbReference>
<dbReference type="PROSITE" id="PS50893">
    <property type="entry name" value="ABC_TRANSPORTER_2"/>
    <property type="match status" value="2"/>
</dbReference>
<keyword evidence="4" id="KW-0677">Repeat</keyword>
<dbReference type="EMBL" id="JAXCLX010000003">
    <property type="protein sequence ID" value="MDY0873774.1"/>
    <property type="molecule type" value="Genomic_DNA"/>
</dbReference>
<dbReference type="InterPro" id="IPR017871">
    <property type="entry name" value="ABC_transporter-like_CS"/>
</dbReference>
<name>A0ABU5E2S5_9PROT</name>